<reference evidence="1" key="1">
    <citation type="submission" date="2009-10" db="EMBL/GenBank/DDBJ databases">
        <title>Diversity of trophic interactions inside an arsenic-rich microbial ecosystem.</title>
        <authorList>
            <person name="Bertin P.N."/>
            <person name="Heinrich-Salmeron A."/>
            <person name="Pelletier E."/>
            <person name="Goulhen-Chollet F."/>
            <person name="Arsene-Ploetze F."/>
            <person name="Gallien S."/>
            <person name="Calteau A."/>
            <person name="Vallenet D."/>
            <person name="Casiot C."/>
            <person name="Chane-Woon-Ming B."/>
            <person name="Giloteaux L."/>
            <person name="Barakat M."/>
            <person name="Bonnefoy V."/>
            <person name="Bruneel O."/>
            <person name="Chandler M."/>
            <person name="Cleiss J."/>
            <person name="Duran R."/>
            <person name="Elbaz-Poulichet F."/>
            <person name="Fonknechten N."/>
            <person name="Lauga B."/>
            <person name="Mornico D."/>
            <person name="Ortet P."/>
            <person name="Schaeffer C."/>
            <person name="Siguier P."/>
            <person name="Alexander Thil Smith A."/>
            <person name="Van Dorsselaer A."/>
            <person name="Weissenbach J."/>
            <person name="Medigue C."/>
            <person name="Le Paslier D."/>
        </authorList>
    </citation>
    <scope>NUCLEOTIDE SEQUENCE</scope>
</reference>
<sequence>MDSATIDQQYNQLQQEAQGVMQSLQTLAGKLKTAADGGNQDAREWLLDLRELAINVQ</sequence>
<gene>
    <name evidence="1" type="ORF">CARN5_2436</name>
</gene>
<dbReference type="EMBL" id="CABP01000047">
    <property type="protein sequence ID" value="CBI04126.1"/>
    <property type="molecule type" value="Genomic_DNA"/>
</dbReference>
<dbReference type="AlphaFoldDB" id="E6QAA0"/>
<organism evidence="1">
    <name type="scientific">mine drainage metagenome</name>
    <dbReference type="NCBI Taxonomy" id="410659"/>
    <lineage>
        <taxon>unclassified sequences</taxon>
        <taxon>metagenomes</taxon>
        <taxon>ecological metagenomes</taxon>
    </lineage>
</organism>
<proteinExistence type="predicted"/>
<comment type="caution">
    <text evidence="1">The sequence shown here is derived from an EMBL/GenBank/DDBJ whole genome shotgun (WGS) entry which is preliminary data.</text>
</comment>
<accession>E6QAA0</accession>
<name>E6QAA0_9ZZZZ</name>
<protein>
    <submittedName>
        <fullName evidence="1">Uncharacterized protein</fullName>
    </submittedName>
</protein>
<evidence type="ECO:0000313" key="1">
    <source>
        <dbReference type="EMBL" id="CBI04126.1"/>
    </source>
</evidence>